<dbReference type="InterPro" id="IPR011990">
    <property type="entry name" value="TPR-like_helical_dom_sf"/>
</dbReference>
<reference evidence="4" key="1">
    <citation type="submission" date="2016-10" db="EMBL/GenBank/DDBJ databases">
        <authorList>
            <person name="Varghese N."/>
            <person name="Submissions S."/>
        </authorList>
    </citation>
    <scope>NUCLEOTIDE SEQUENCE [LARGE SCALE GENOMIC DNA]</scope>
    <source>
        <strain evidence="4">DSM 17465</strain>
    </source>
</reference>
<proteinExistence type="predicted"/>
<dbReference type="AlphaFoldDB" id="A0A1I7CTK4"/>
<feature type="domain" description="GSCFA" evidence="2">
    <location>
        <begin position="51"/>
        <end position="307"/>
    </location>
</feature>
<dbReference type="EMBL" id="FPBD01000006">
    <property type="protein sequence ID" value="SFU02750.1"/>
    <property type="molecule type" value="Genomic_DNA"/>
</dbReference>
<keyword evidence="4" id="KW-1185">Reference proteome</keyword>
<dbReference type="InterPro" id="IPR014982">
    <property type="entry name" value="GSCFA"/>
</dbReference>
<dbReference type="Gene3D" id="1.25.40.10">
    <property type="entry name" value="Tetratricopeptide repeat domain"/>
    <property type="match status" value="1"/>
</dbReference>
<name>A0A1I7CTK4_9HYPH</name>
<dbReference type="Pfam" id="PF08885">
    <property type="entry name" value="GSCFA"/>
    <property type="match status" value="1"/>
</dbReference>
<gene>
    <name evidence="3" type="ORF">SAMN05444141_106411</name>
</gene>
<dbReference type="RefSeq" id="WP_054785040.1">
    <property type="nucleotide sequence ID" value="NZ_FPBD01000006.1"/>
</dbReference>
<sequence>MPLQVIPAREAIEVRKSNPAAGWPNRGSANRFEPIARPRIEASFKLEPRSRIFTVGSCFARNVERNLEQEGFRLPAKELLKQPEFAGVQVRVLNSYGTPSIFNEFSWALDPLNPYDYGKNICKVGEGRYVDLHIASGTRPCARSTVEARRRAVTEMYRTVTTSHTVIITLGLSEVWYDTVSSNYLNVTPLPVLLRTEPERFQLHVLSHNELLSYLVRTIELLNLHCEATPNILISVSPVPLGQTHRQLDVAVANTYSKSVLRAVAEEAVCSFDNVFYFPSFEAVTLTDRKLAWHDDQIHVTDRLVEEQVSRMIDTFMRRETDNLTRNQLLEILIGKPKIKELNRLFDAHGSVIKSDLELLKEYTRGLVRHKQYSSALEFFELIPEDADSIVIHIRTLRMLQQYKQAFDLVRKHFPAGSRNIHLWQELVALYVDQGEISEAYAHIEKWVRVFPARSDIVYRRSARLFAPQYPEHARELYLKAIEFNPEDSIAPAELKKLDKSKRPNFSGTAYGATRQQQAPNLPPNPAAGRSAFRTLTGFFTRVAPRLIFPRGNGR</sequence>
<evidence type="ECO:0000313" key="4">
    <source>
        <dbReference type="Proteomes" id="UP000183371"/>
    </source>
</evidence>
<evidence type="ECO:0000259" key="2">
    <source>
        <dbReference type="Pfam" id="PF08885"/>
    </source>
</evidence>
<feature type="region of interest" description="Disordered" evidence="1">
    <location>
        <begin position="501"/>
        <end position="528"/>
    </location>
</feature>
<dbReference type="Proteomes" id="UP000183371">
    <property type="component" value="Unassembled WGS sequence"/>
</dbReference>
<accession>A0A1I7CTK4</accession>
<evidence type="ECO:0000313" key="3">
    <source>
        <dbReference type="EMBL" id="SFU02750.1"/>
    </source>
</evidence>
<organism evidence="3 4">
    <name type="scientific">Pseudovibrio denitrificans</name>
    <dbReference type="NCBI Taxonomy" id="258256"/>
    <lineage>
        <taxon>Bacteria</taxon>
        <taxon>Pseudomonadati</taxon>
        <taxon>Pseudomonadota</taxon>
        <taxon>Alphaproteobacteria</taxon>
        <taxon>Hyphomicrobiales</taxon>
        <taxon>Stappiaceae</taxon>
        <taxon>Pseudovibrio</taxon>
    </lineage>
</organism>
<dbReference type="SUPFAM" id="SSF48452">
    <property type="entry name" value="TPR-like"/>
    <property type="match status" value="1"/>
</dbReference>
<protein>
    <submittedName>
        <fullName evidence="3">GSCFA family protein</fullName>
    </submittedName>
</protein>
<evidence type="ECO:0000256" key="1">
    <source>
        <dbReference type="SAM" id="MobiDB-lite"/>
    </source>
</evidence>